<organism evidence="1 2">
    <name type="scientific">Thelephora ganbajun</name>
    <name type="common">Ganba fungus</name>
    <dbReference type="NCBI Taxonomy" id="370292"/>
    <lineage>
        <taxon>Eukaryota</taxon>
        <taxon>Fungi</taxon>
        <taxon>Dikarya</taxon>
        <taxon>Basidiomycota</taxon>
        <taxon>Agaricomycotina</taxon>
        <taxon>Agaricomycetes</taxon>
        <taxon>Thelephorales</taxon>
        <taxon>Thelephoraceae</taxon>
        <taxon>Thelephora</taxon>
    </lineage>
</organism>
<comment type="caution">
    <text evidence="1">The sequence shown here is derived from an EMBL/GenBank/DDBJ whole genome shotgun (WGS) entry which is preliminary data.</text>
</comment>
<evidence type="ECO:0000313" key="2">
    <source>
        <dbReference type="Proteomes" id="UP000886501"/>
    </source>
</evidence>
<evidence type="ECO:0000313" key="1">
    <source>
        <dbReference type="EMBL" id="KAF9653621.1"/>
    </source>
</evidence>
<reference evidence="1" key="2">
    <citation type="journal article" date="2020" name="Nat. Commun.">
        <title>Large-scale genome sequencing of mycorrhizal fungi provides insights into the early evolution of symbiotic traits.</title>
        <authorList>
            <person name="Miyauchi S."/>
            <person name="Kiss E."/>
            <person name="Kuo A."/>
            <person name="Drula E."/>
            <person name="Kohler A."/>
            <person name="Sanchez-Garcia M."/>
            <person name="Morin E."/>
            <person name="Andreopoulos B."/>
            <person name="Barry K.W."/>
            <person name="Bonito G."/>
            <person name="Buee M."/>
            <person name="Carver A."/>
            <person name="Chen C."/>
            <person name="Cichocki N."/>
            <person name="Clum A."/>
            <person name="Culley D."/>
            <person name="Crous P.W."/>
            <person name="Fauchery L."/>
            <person name="Girlanda M."/>
            <person name="Hayes R.D."/>
            <person name="Keri Z."/>
            <person name="LaButti K."/>
            <person name="Lipzen A."/>
            <person name="Lombard V."/>
            <person name="Magnuson J."/>
            <person name="Maillard F."/>
            <person name="Murat C."/>
            <person name="Nolan M."/>
            <person name="Ohm R.A."/>
            <person name="Pangilinan J."/>
            <person name="Pereira M.F."/>
            <person name="Perotto S."/>
            <person name="Peter M."/>
            <person name="Pfister S."/>
            <person name="Riley R."/>
            <person name="Sitrit Y."/>
            <person name="Stielow J.B."/>
            <person name="Szollosi G."/>
            <person name="Zifcakova L."/>
            <person name="Stursova M."/>
            <person name="Spatafora J.W."/>
            <person name="Tedersoo L."/>
            <person name="Vaario L.M."/>
            <person name="Yamada A."/>
            <person name="Yan M."/>
            <person name="Wang P."/>
            <person name="Xu J."/>
            <person name="Bruns T."/>
            <person name="Baldrian P."/>
            <person name="Vilgalys R."/>
            <person name="Dunand C."/>
            <person name="Henrissat B."/>
            <person name="Grigoriev I.V."/>
            <person name="Hibbett D."/>
            <person name="Nagy L.G."/>
            <person name="Martin F.M."/>
        </authorList>
    </citation>
    <scope>NUCLEOTIDE SEQUENCE</scope>
    <source>
        <strain evidence="1">P2</strain>
    </source>
</reference>
<proteinExistence type="predicted"/>
<keyword evidence="2" id="KW-1185">Reference proteome</keyword>
<reference evidence="1" key="1">
    <citation type="submission" date="2019-10" db="EMBL/GenBank/DDBJ databases">
        <authorList>
            <consortium name="DOE Joint Genome Institute"/>
            <person name="Kuo A."/>
            <person name="Miyauchi S."/>
            <person name="Kiss E."/>
            <person name="Drula E."/>
            <person name="Kohler A."/>
            <person name="Sanchez-Garcia M."/>
            <person name="Andreopoulos B."/>
            <person name="Barry K.W."/>
            <person name="Bonito G."/>
            <person name="Buee M."/>
            <person name="Carver A."/>
            <person name="Chen C."/>
            <person name="Cichocki N."/>
            <person name="Clum A."/>
            <person name="Culley D."/>
            <person name="Crous P.W."/>
            <person name="Fauchery L."/>
            <person name="Girlanda M."/>
            <person name="Hayes R."/>
            <person name="Keri Z."/>
            <person name="Labutti K."/>
            <person name="Lipzen A."/>
            <person name="Lombard V."/>
            <person name="Magnuson J."/>
            <person name="Maillard F."/>
            <person name="Morin E."/>
            <person name="Murat C."/>
            <person name="Nolan M."/>
            <person name="Ohm R."/>
            <person name="Pangilinan J."/>
            <person name="Pereira M."/>
            <person name="Perotto S."/>
            <person name="Peter M."/>
            <person name="Riley R."/>
            <person name="Sitrit Y."/>
            <person name="Stielow B."/>
            <person name="Szollosi G."/>
            <person name="Zifcakova L."/>
            <person name="Stursova M."/>
            <person name="Spatafora J.W."/>
            <person name="Tedersoo L."/>
            <person name="Vaario L.-M."/>
            <person name="Yamada A."/>
            <person name="Yan M."/>
            <person name="Wang P."/>
            <person name="Xu J."/>
            <person name="Bruns T."/>
            <person name="Baldrian P."/>
            <person name="Vilgalys R."/>
            <person name="Henrissat B."/>
            <person name="Grigoriev I.V."/>
            <person name="Hibbett D."/>
            <person name="Nagy L.G."/>
            <person name="Martin F.M."/>
        </authorList>
    </citation>
    <scope>NUCLEOTIDE SEQUENCE</scope>
    <source>
        <strain evidence="1">P2</strain>
    </source>
</reference>
<name>A0ACB6ZW02_THEGA</name>
<sequence length="349" mass="38414">MVSISMAHKPRTPVRRLSRLLNIFSRPSNHPRTASRFIQAVRSTNRAGEASIAIQNEDVMEDAIVVTSLEKIPFCCHADLILMDREQLLTAASVLNERLPAALHIDTDRPDSYIRNSIEFIVGLKNGPPDAPAKPATPSRKFVPSSPISPLARHSRSRNSHLAASPSPLGDVTEEEGLEGPPIATSYWRCKRLPLKRRKLAQGPVSPTPPYVQPRHSILSSSGSTPAQRITRSQSTRTTRPLQPPSDRILRSRSQRVNPKSSIIVTPHPSLAGFCTPKKRIRSFQVQPSSASTSTSPSCPLAESSASYTPSPTPRITRRECRRDSSVEREVEVVTGLQKMNVPLLDSDD</sequence>
<dbReference type="Proteomes" id="UP000886501">
    <property type="component" value="Unassembled WGS sequence"/>
</dbReference>
<accession>A0ACB6ZW02</accession>
<gene>
    <name evidence="1" type="ORF">BDM02DRAFT_3265342</name>
</gene>
<protein>
    <submittedName>
        <fullName evidence="1">Uncharacterized protein</fullName>
    </submittedName>
</protein>
<dbReference type="EMBL" id="MU117963">
    <property type="protein sequence ID" value="KAF9653621.1"/>
    <property type="molecule type" value="Genomic_DNA"/>
</dbReference>